<accession>A0AAU8MS48</accession>
<evidence type="ECO:0000256" key="1">
    <source>
        <dbReference type="SAM" id="MobiDB-lite"/>
    </source>
</evidence>
<sequence>MKKEILCVLIAVVFLPRAEAQVNTYMLNGQATKVGTTATVLNGIQDDTIEGTGRVFRSTQKSTAGGAYIEQIYNDSHVPNDGNAFKNILLTSGAYGNWAKSDSSRAFRKISALVKASDFSFYASPDPRVANDMDGISARFVDRKTLDVSVLSKSPLFGFQRYTLTPATYERYMLFNLVREVESTYVLFSMYIVPENEVPPDLQGKLPFYVDYGGFMAFTLNEAEIVDGNVVLGEQLTSGKGFDLDGENSGTIALDKKQLRSWSSQGYMYAGPLDPGPWSLGNWGVLGVLWRETKPDPWGVYPPKVYADAATSPVAYLEDVVIPVVEPTETHRVRRCAGLYDWVGGAFYQFVQMVRGRGHWDYLGSDPCPTSDSDLIPVVETQPTSTPLLTLVDSQTTAVANDDSFAAAMNYQVCLDRPETDVDEGVCTTTERAELTTMAELSFTEIQSAITAITAYLDEAAVGAGSARLPTTSSASLNAIITSNPEHALGLLNNAARIAYSSGAGETPSAPIAPRADSSKGKKKRKGVGAAVCTTKTPDASDGFECVQRGVRKRRPVTEQTDVVSVPAQVSNSGRYYRPSDASYNALARAVVNSGVGLPFGMTQANFNSGSGYIAAMAYDGARIGQGMSVVYLPNVTGQQGDTSRFGYGLQHIWTTRTGGHRNEWETLGVTSSAMLTDLIMSALVSHGPVEITRDPQRPTNQRRNYASVSFNYAGQTYFATNVIIVVSDNGMVITAYPSTNRRNPSTLTKAKAELKR</sequence>
<name>A0AAU8MS48_9GAMM</name>
<evidence type="ECO:0000313" key="2">
    <source>
        <dbReference type="EMBL" id="XCO74063.1"/>
    </source>
</evidence>
<proteinExistence type="predicted"/>
<gene>
    <name evidence="2" type="ORF">ABU614_16985</name>
</gene>
<organism evidence="2">
    <name type="scientific">Lysobacter firmicutimachus</name>
    <dbReference type="NCBI Taxonomy" id="1792846"/>
    <lineage>
        <taxon>Bacteria</taxon>
        <taxon>Pseudomonadati</taxon>
        <taxon>Pseudomonadota</taxon>
        <taxon>Gammaproteobacteria</taxon>
        <taxon>Lysobacterales</taxon>
        <taxon>Lysobacteraceae</taxon>
        <taxon>Lysobacter</taxon>
    </lineage>
</organism>
<dbReference type="RefSeq" id="WP_363796925.1">
    <property type="nucleotide sequence ID" value="NZ_CP159925.1"/>
</dbReference>
<dbReference type="EMBL" id="CP159925">
    <property type="protein sequence ID" value="XCO74063.1"/>
    <property type="molecule type" value="Genomic_DNA"/>
</dbReference>
<protein>
    <submittedName>
        <fullName evidence="2">Uncharacterized protein</fullName>
    </submittedName>
</protein>
<feature type="region of interest" description="Disordered" evidence="1">
    <location>
        <begin position="503"/>
        <end position="525"/>
    </location>
</feature>
<reference evidence="2" key="1">
    <citation type="submission" date="2024-06" db="EMBL/GenBank/DDBJ databases">
        <authorList>
            <person name="Li S."/>
        </authorList>
    </citation>
    <scope>NUCLEOTIDE SEQUENCE</scope>
    <source>
        <strain evidence="2">SR10</strain>
    </source>
</reference>
<dbReference type="AlphaFoldDB" id="A0AAU8MS48"/>